<dbReference type="AlphaFoldDB" id="A0A5R9F1T1"/>
<proteinExistence type="predicted"/>
<dbReference type="InterPro" id="IPR014198">
    <property type="entry name" value="Spore_III_AB"/>
</dbReference>
<dbReference type="RefSeq" id="WP_138127684.1">
    <property type="nucleotide sequence ID" value="NZ_SWLG01000011.1"/>
</dbReference>
<sequence>MKILGAIIIIAASTWAGFEWAKKLSERPKQLRQLKVALQSLEAEIVYGLTPLGQACIHLAEQLPKPLAWFFETVNKKLEEGSSSAQEAWDSSLNEIWKFTAFRQGEMEVMRQLGATIGKHDRDHQQKQLRLALIHLEREEGEAKEEQVKYEKMIKSLGFLAGILLVILLI</sequence>
<gene>
    <name evidence="1" type="ORF">FCL54_15665</name>
</gene>
<dbReference type="OrthoDB" id="1957909at2"/>
<dbReference type="Proteomes" id="UP000308230">
    <property type="component" value="Unassembled WGS sequence"/>
</dbReference>
<evidence type="ECO:0000313" key="1">
    <source>
        <dbReference type="EMBL" id="TLS36366.1"/>
    </source>
</evidence>
<dbReference type="Pfam" id="PF09548">
    <property type="entry name" value="Spore_III_AB"/>
    <property type="match status" value="1"/>
</dbReference>
<dbReference type="PIRSF" id="PIRSF021435">
    <property type="entry name" value="SpoIIIAB"/>
    <property type="match status" value="1"/>
</dbReference>
<organism evidence="1 2">
    <name type="scientific">Exobacillus caeni</name>
    <dbReference type="NCBI Taxonomy" id="2574798"/>
    <lineage>
        <taxon>Bacteria</taxon>
        <taxon>Bacillati</taxon>
        <taxon>Bacillota</taxon>
        <taxon>Bacilli</taxon>
        <taxon>Bacillales</taxon>
        <taxon>Guptibacillaceae</taxon>
        <taxon>Exobacillus</taxon>
    </lineage>
</organism>
<name>A0A5R9F1T1_9BACL</name>
<evidence type="ECO:0000313" key="2">
    <source>
        <dbReference type="Proteomes" id="UP000308230"/>
    </source>
</evidence>
<dbReference type="EMBL" id="SWLG01000011">
    <property type="protein sequence ID" value="TLS36366.1"/>
    <property type="molecule type" value="Genomic_DNA"/>
</dbReference>
<keyword evidence="2" id="KW-1185">Reference proteome</keyword>
<reference evidence="1 2" key="1">
    <citation type="submission" date="2019-04" db="EMBL/GenBank/DDBJ databases">
        <title>Bacillus caeni sp. nov., a bacterium isolated from mangrove sediment.</title>
        <authorList>
            <person name="Huang H."/>
            <person name="Mo K."/>
            <person name="Hu Y."/>
        </authorList>
    </citation>
    <scope>NUCLEOTIDE SEQUENCE [LARGE SCALE GENOMIC DNA]</scope>
    <source>
        <strain evidence="1 2">HB172195</strain>
    </source>
</reference>
<dbReference type="NCBIfam" id="TIGR02833">
    <property type="entry name" value="spore_III_AB"/>
    <property type="match status" value="1"/>
</dbReference>
<protein>
    <submittedName>
        <fullName evidence="1">Stage III sporulation protein SpoAB</fullName>
    </submittedName>
</protein>
<accession>A0A5R9F1T1</accession>
<comment type="caution">
    <text evidence="1">The sequence shown here is derived from an EMBL/GenBank/DDBJ whole genome shotgun (WGS) entry which is preliminary data.</text>
</comment>